<evidence type="ECO:0000313" key="1">
    <source>
        <dbReference type="EMBL" id="RKX66387.1"/>
    </source>
</evidence>
<dbReference type="EMBL" id="QNBC01000045">
    <property type="protein sequence ID" value="RKX66387.1"/>
    <property type="molecule type" value="Genomic_DNA"/>
</dbReference>
<reference evidence="1 2" key="1">
    <citation type="submission" date="2018-06" db="EMBL/GenBank/DDBJ databases">
        <title>Extensive metabolic versatility and redundancy in microbially diverse, dynamic hydrothermal sediments.</title>
        <authorList>
            <person name="Dombrowski N."/>
            <person name="Teske A."/>
            <person name="Baker B.J."/>
        </authorList>
    </citation>
    <scope>NUCLEOTIDE SEQUENCE [LARGE SCALE GENOMIC DNA]</scope>
    <source>
        <strain evidence="1">B35_G9</strain>
    </source>
</reference>
<accession>A0A660S878</accession>
<proteinExistence type="predicted"/>
<protein>
    <submittedName>
        <fullName evidence="1">Uncharacterized protein</fullName>
    </submittedName>
</protein>
<dbReference type="Pfam" id="PF13597">
    <property type="entry name" value="NRDD"/>
    <property type="match status" value="1"/>
</dbReference>
<dbReference type="GO" id="GO:0008998">
    <property type="term" value="F:ribonucleoside-triphosphate reductase (thioredoxin) activity"/>
    <property type="evidence" value="ECO:0007669"/>
    <property type="project" value="InterPro"/>
</dbReference>
<sequence length="51" mass="6145">MEKVKEAKTVKKVLKVPVETYSRVVGYFRPVQNWNKGKKEEFKMRKEFVVK</sequence>
<evidence type="ECO:0000313" key="2">
    <source>
        <dbReference type="Proteomes" id="UP000282321"/>
    </source>
</evidence>
<dbReference type="GO" id="GO:0006260">
    <property type="term" value="P:DNA replication"/>
    <property type="evidence" value="ECO:0007669"/>
    <property type="project" value="InterPro"/>
</dbReference>
<organism evidence="1 2">
    <name type="scientific">candidate division TA06 bacterium</name>
    <dbReference type="NCBI Taxonomy" id="2250710"/>
    <lineage>
        <taxon>Bacteria</taxon>
        <taxon>Bacteria division TA06</taxon>
    </lineage>
</organism>
<comment type="caution">
    <text evidence="1">The sequence shown here is derived from an EMBL/GenBank/DDBJ whole genome shotgun (WGS) entry which is preliminary data.</text>
</comment>
<gene>
    <name evidence="1" type="ORF">DRP44_04235</name>
</gene>
<dbReference type="InterPro" id="IPR012833">
    <property type="entry name" value="NrdD"/>
</dbReference>
<dbReference type="AlphaFoldDB" id="A0A660S878"/>
<dbReference type="Proteomes" id="UP000282321">
    <property type="component" value="Unassembled WGS sequence"/>
</dbReference>
<name>A0A660S878_UNCT6</name>